<keyword evidence="9 10" id="KW-0472">Membrane</keyword>
<feature type="transmembrane region" description="Helical" evidence="10">
    <location>
        <begin position="207"/>
        <end position="229"/>
    </location>
</feature>
<dbReference type="InterPro" id="IPR036259">
    <property type="entry name" value="MFS_trans_sf"/>
</dbReference>
<accession>A0ABQ8HV30</accession>
<feature type="transmembrane region" description="Helical" evidence="10">
    <location>
        <begin position="466"/>
        <end position="487"/>
    </location>
</feature>
<keyword evidence="8 10" id="KW-1133">Transmembrane helix</keyword>
<gene>
    <name evidence="11" type="ORF">JRO89_XS07G0249300</name>
</gene>
<feature type="transmembrane region" description="Helical" evidence="10">
    <location>
        <begin position="57"/>
        <end position="76"/>
    </location>
</feature>
<comment type="subcellular location">
    <subcellularLocation>
        <location evidence="1">Membrane</location>
        <topology evidence="1">Multi-pass membrane protein</topology>
    </subcellularLocation>
</comment>
<feature type="transmembrane region" description="Helical" evidence="10">
    <location>
        <begin position="352"/>
        <end position="371"/>
    </location>
</feature>
<dbReference type="InterPro" id="IPR005989">
    <property type="entry name" value="Suc_symporter_pln"/>
</dbReference>
<organism evidence="11 12">
    <name type="scientific">Xanthoceras sorbifolium</name>
    <dbReference type="NCBI Taxonomy" id="99658"/>
    <lineage>
        <taxon>Eukaryota</taxon>
        <taxon>Viridiplantae</taxon>
        <taxon>Streptophyta</taxon>
        <taxon>Embryophyta</taxon>
        <taxon>Tracheophyta</taxon>
        <taxon>Spermatophyta</taxon>
        <taxon>Magnoliopsida</taxon>
        <taxon>eudicotyledons</taxon>
        <taxon>Gunneridae</taxon>
        <taxon>Pentapetalae</taxon>
        <taxon>rosids</taxon>
        <taxon>malvids</taxon>
        <taxon>Sapindales</taxon>
        <taxon>Sapindaceae</taxon>
        <taxon>Xanthoceroideae</taxon>
        <taxon>Xanthoceras</taxon>
    </lineage>
</organism>
<feature type="transmembrane region" description="Helical" evidence="10">
    <location>
        <begin position="434"/>
        <end position="454"/>
    </location>
</feature>
<feature type="transmembrane region" description="Helical" evidence="10">
    <location>
        <begin position="271"/>
        <end position="291"/>
    </location>
</feature>
<sequence>MKSGGAVGVSQTQCSSWTLGSVTSVASGVQFSWALQLSLLTPYIQGLGVPHSFSSLIWVYGAITGIVVQPVLGFRSDRCTSRFGRRRPFIVAGAAIASVGLMLIGFAKDIGYKAGDSLTGPTKPRAIVVSFLGFWLLDVGNNTIQGPSRALIADLCFNDHEAMRKAMSRFSFFLAIGNVLGYFIGSSDRLRHLVPFTKTEACEKNCTNVKFCFLLAMVLLLILTLNAIASVSELQLNEELVHSLSVGQQPQTMSWWWQLTSVFHSLKRPMWLLLLVTSLNWLGLFPIMLFGTDWVGREVFKGNAMSGDEVVVVRYEVGVRVGAFGLMVNSVVVALASLGMEKMGYLMGGVKRLWGVGNLILAGGLILTVMISKSAETWWRGQPVDTQELLFPMHIMAAAWAVFAVLGISIAVTYSIPFAMASIYCSIYGGGQGLLLAVLNLSIVIPQMIVAILAGQVDEVFGGGNLPSFVIASVFAAISAFLAFFVLPDPFEQPGFLPSTKRGYSRGI</sequence>
<evidence type="ECO:0008006" key="13">
    <source>
        <dbReference type="Google" id="ProtNLM"/>
    </source>
</evidence>
<evidence type="ECO:0000256" key="3">
    <source>
        <dbReference type="ARBA" id="ARBA00007134"/>
    </source>
</evidence>
<proteinExistence type="inferred from homology"/>
<dbReference type="PANTHER" id="PTHR19432">
    <property type="entry name" value="SUGAR TRANSPORTER"/>
    <property type="match status" value="1"/>
</dbReference>
<comment type="pathway">
    <text evidence="2">Glycan biosynthesis; sucrose metabolism.</text>
</comment>
<evidence type="ECO:0000256" key="5">
    <source>
        <dbReference type="ARBA" id="ARBA00022597"/>
    </source>
</evidence>
<keyword evidence="7" id="KW-0769">Symport</keyword>
<evidence type="ECO:0000256" key="1">
    <source>
        <dbReference type="ARBA" id="ARBA00004141"/>
    </source>
</evidence>
<comment type="similarity">
    <text evidence="3">Belongs to the glycoside-pentoside-hexuronide (GPH) cation symporter transporter (TC 2.A.2.4) family.</text>
</comment>
<evidence type="ECO:0000256" key="8">
    <source>
        <dbReference type="ARBA" id="ARBA00022989"/>
    </source>
</evidence>
<dbReference type="EMBL" id="JAFEMO010000007">
    <property type="protein sequence ID" value="KAH7568158.1"/>
    <property type="molecule type" value="Genomic_DNA"/>
</dbReference>
<evidence type="ECO:0000313" key="11">
    <source>
        <dbReference type="EMBL" id="KAH7568158.1"/>
    </source>
</evidence>
<reference evidence="11 12" key="1">
    <citation type="submission" date="2021-02" db="EMBL/GenBank/DDBJ databases">
        <title>Plant Genome Project.</title>
        <authorList>
            <person name="Zhang R.-G."/>
        </authorList>
    </citation>
    <scope>NUCLEOTIDE SEQUENCE [LARGE SCALE GENOMIC DNA]</scope>
    <source>
        <tissue evidence="11">Leaves</tissue>
    </source>
</reference>
<evidence type="ECO:0000313" key="12">
    <source>
        <dbReference type="Proteomes" id="UP000827721"/>
    </source>
</evidence>
<evidence type="ECO:0000256" key="2">
    <source>
        <dbReference type="ARBA" id="ARBA00004914"/>
    </source>
</evidence>
<feature type="transmembrane region" description="Helical" evidence="10">
    <location>
        <begin position="321"/>
        <end position="340"/>
    </location>
</feature>
<keyword evidence="6 10" id="KW-0812">Transmembrane</keyword>
<evidence type="ECO:0000256" key="6">
    <source>
        <dbReference type="ARBA" id="ARBA00022692"/>
    </source>
</evidence>
<dbReference type="CDD" id="cd17313">
    <property type="entry name" value="MFS_SLC45_SUC"/>
    <property type="match status" value="1"/>
</dbReference>
<dbReference type="Pfam" id="PF13347">
    <property type="entry name" value="MFS_2"/>
    <property type="match status" value="1"/>
</dbReference>
<comment type="caution">
    <text evidence="11">The sequence shown here is derived from an EMBL/GenBank/DDBJ whole genome shotgun (WGS) entry which is preliminary data.</text>
</comment>
<evidence type="ECO:0000256" key="4">
    <source>
        <dbReference type="ARBA" id="ARBA00022448"/>
    </source>
</evidence>
<dbReference type="PANTHER" id="PTHR19432:SF68">
    <property type="entry name" value="SUCROSE TRANSPORT PROTEIN SUC8-LIKE"/>
    <property type="match status" value="1"/>
</dbReference>
<feature type="transmembrane region" description="Helical" evidence="10">
    <location>
        <begin position="170"/>
        <end position="187"/>
    </location>
</feature>
<dbReference type="NCBIfam" id="TIGR01301">
    <property type="entry name" value="GPH_sucrose"/>
    <property type="match status" value="1"/>
</dbReference>
<keyword evidence="12" id="KW-1185">Reference proteome</keyword>
<dbReference type="Gene3D" id="1.20.1250.20">
    <property type="entry name" value="MFS general substrate transporter like domains"/>
    <property type="match status" value="1"/>
</dbReference>
<feature type="transmembrane region" description="Helical" evidence="10">
    <location>
        <begin position="391"/>
        <end position="414"/>
    </location>
</feature>
<name>A0ABQ8HV30_9ROSI</name>
<dbReference type="Proteomes" id="UP000827721">
    <property type="component" value="Unassembled WGS sequence"/>
</dbReference>
<protein>
    <recommendedName>
        <fullName evidence="13">Sucrose transporter</fullName>
    </recommendedName>
</protein>
<evidence type="ECO:0000256" key="7">
    <source>
        <dbReference type="ARBA" id="ARBA00022847"/>
    </source>
</evidence>
<keyword evidence="4" id="KW-0813">Transport</keyword>
<feature type="transmembrane region" description="Helical" evidence="10">
    <location>
        <begin position="88"/>
        <end position="106"/>
    </location>
</feature>
<dbReference type="SUPFAM" id="SSF103473">
    <property type="entry name" value="MFS general substrate transporter"/>
    <property type="match status" value="1"/>
</dbReference>
<keyword evidence="5" id="KW-0762">Sugar transport</keyword>
<evidence type="ECO:0000256" key="9">
    <source>
        <dbReference type="ARBA" id="ARBA00023136"/>
    </source>
</evidence>
<evidence type="ECO:0000256" key="10">
    <source>
        <dbReference type="SAM" id="Phobius"/>
    </source>
</evidence>